<reference evidence="1" key="1">
    <citation type="submission" date="2018-02" db="EMBL/GenBank/DDBJ databases">
        <title>Rhizophora mucronata_Transcriptome.</title>
        <authorList>
            <person name="Meera S.P."/>
            <person name="Sreeshan A."/>
            <person name="Augustine A."/>
        </authorList>
    </citation>
    <scope>NUCLEOTIDE SEQUENCE</scope>
    <source>
        <tissue evidence="1">Leaf</tissue>
    </source>
</reference>
<organism evidence="1">
    <name type="scientific">Rhizophora mucronata</name>
    <name type="common">Asiatic mangrove</name>
    <dbReference type="NCBI Taxonomy" id="61149"/>
    <lineage>
        <taxon>Eukaryota</taxon>
        <taxon>Viridiplantae</taxon>
        <taxon>Streptophyta</taxon>
        <taxon>Embryophyta</taxon>
        <taxon>Tracheophyta</taxon>
        <taxon>Spermatophyta</taxon>
        <taxon>Magnoliopsida</taxon>
        <taxon>eudicotyledons</taxon>
        <taxon>Gunneridae</taxon>
        <taxon>Pentapetalae</taxon>
        <taxon>rosids</taxon>
        <taxon>fabids</taxon>
        <taxon>Malpighiales</taxon>
        <taxon>Rhizophoraceae</taxon>
        <taxon>Rhizophora</taxon>
    </lineage>
</organism>
<evidence type="ECO:0000313" key="1">
    <source>
        <dbReference type="EMBL" id="MBX63154.1"/>
    </source>
</evidence>
<dbReference type="EMBL" id="GGEC01082670">
    <property type="protein sequence ID" value="MBX63154.1"/>
    <property type="molecule type" value="Transcribed_RNA"/>
</dbReference>
<sequence length="69" mass="8168">MVCNTGTPAVVVRFNIFVEDFDGSYLRCKRETPEKDVWVLRYEKKHERFPFNCRPSVIKMNNGPRKLGF</sequence>
<accession>A0A2P2Q879</accession>
<proteinExistence type="predicted"/>
<dbReference type="AlphaFoldDB" id="A0A2P2Q879"/>
<name>A0A2P2Q879_RHIMU</name>
<protein>
    <submittedName>
        <fullName evidence="1">Uncharacterized protein</fullName>
    </submittedName>
</protein>